<gene>
    <name evidence="3" type="ORF">BJP51_03090</name>
</gene>
<evidence type="ECO:0000256" key="1">
    <source>
        <dbReference type="SAM" id="SignalP"/>
    </source>
</evidence>
<keyword evidence="1" id="KW-0732">Signal</keyword>
<dbReference type="EMBL" id="MKQP01000045">
    <property type="protein sequence ID" value="OMD25251.1"/>
    <property type="molecule type" value="Genomic_DNA"/>
</dbReference>
<reference evidence="3 4" key="1">
    <citation type="submission" date="2016-10" db="EMBL/GenBank/DDBJ databases">
        <title>Paenibacillus species isolates.</title>
        <authorList>
            <person name="Beno S.M."/>
        </authorList>
    </citation>
    <scope>NUCLEOTIDE SEQUENCE [LARGE SCALE GENOMIC DNA]</scope>
    <source>
        <strain evidence="3 4">FSL H7-0604</strain>
    </source>
</reference>
<dbReference type="InterPro" id="IPR012854">
    <property type="entry name" value="Cu_amine_oxidase-like_N"/>
</dbReference>
<organism evidence="3 4">
    <name type="scientific">Paenibacillus odorifer</name>
    <dbReference type="NCBI Taxonomy" id="189426"/>
    <lineage>
        <taxon>Bacteria</taxon>
        <taxon>Bacillati</taxon>
        <taxon>Bacillota</taxon>
        <taxon>Bacilli</taxon>
        <taxon>Bacillales</taxon>
        <taxon>Paenibacillaceae</taxon>
        <taxon>Paenibacillus</taxon>
    </lineage>
</organism>
<comment type="caution">
    <text evidence="3">The sequence shown here is derived from an EMBL/GenBank/DDBJ whole genome shotgun (WGS) entry which is preliminary data.</text>
</comment>
<evidence type="ECO:0000313" key="3">
    <source>
        <dbReference type="EMBL" id="OMD25251.1"/>
    </source>
</evidence>
<sequence length="303" mass="33545">MKRKGLLLFIVMLLSLSMIGTASAAPKLRIMVNNSSVDVGVQIVSGQTLVPLKAFERFKNTSIQWDANTKQATIARDSMKIKLTVGSRTAWKNSEAVQLDVSAKIVDGRVAVPLRFIAEALGARVTVDAATNTVWVQERANAKLVQNYNSNDLVVSRIAALQFPVEEREPSKLTGDNEALSMTYYFPEGRSDGYFIMYGHFVKYYEIKDNIVKVVWEADLDMSKEATNKDFTAIFGYPVAKEYGKAPVLAPSYASFYTSVWGSQIIYGMVHADGTTKVSGQSLTWDDTRKPFVVAIPGETKLQ</sequence>
<proteinExistence type="predicted"/>
<evidence type="ECO:0000259" key="2">
    <source>
        <dbReference type="Pfam" id="PF07833"/>
    </source>
</evidence>
<feature type="domain" description="Copper amine oxidase-like N-terminal" evidence="2">
    <location>
        <begin position="32"/>
        <end position="134"/>
    </location>
</feature>
<evidence type="ECO:0000313" key="4">
    <source>
        <dbReference type="Proteomes" id="UP000187465"/>
    </source>
</evidence>
<feature type="signal peptide" evidence="1">
    <location>
        <begin position="1"/>
        <end position="24"/>
    </location>
</feature>
<dbReference type="InterPro" id="IPR036582">
    <property type="entry name" value="Mao_N_sf"/>
</dbReference>
<dbReference type="Proteomes" id="UP000187465">
    <property type="component" value="Unassembled WGS sequence"/>
</dbReference>
<dbReference type="Gene3D" id="3.30.457.10">
    <property type="entry name" value="Copper amine oxidase-like, N-terminal domain"/>
    <property type="match status" value="1"/>
</dbReference>
<dbReference type="SUPFAM" id="SSF55383">
    <property type="entry name" value="Copper amine oxidase, domain N"/>
    <property type="match status" value="1"/>
</dbReference>
<dbReference type="AlphaFoldDB" id="A0A1R0WZR4"/>
<feature type="chain" id="PRO_5010352218" description="Copper amine oxidase-like N-terminal domain-containing protein" evidence="1">
    <location>
        <begin position="25"/>
        <end position="303"/>
    </location>
</feature>
<name>A0A1R0WZR4_9BACL</name>
<accession>A0A1R0WZR4</accession>
<dbReference type="RefSeq" id="WP_036681681.1">
    <property type="nucleotide sequence ID" value="NZ_MKQP01000045.1"/>
</dbReference>
<protein>
    <recommendedName>
        <fullName evidence="2">Copper amine oxidase-like N-terminal domain-containing protein</fullName>
    </recommendedName>
</protein>
<dbReference type="Pfam" id="PF07833">
    <property type="entry name" value="Cu_amine_oxidN1"/>
    <property type="match status" value="1"/>
</dbReference>